<proteinExistence type="predicted"/>
<gene>
    <name evidence="1" type="ORF">PSON_ATCC_30995.1.T0070167</name>
</gene>
<dbReference type="Proteomes" id="UP000692954">
    <property type="component" value="Unassembled WGS sequence"/>
</dbReference>
<protein>
    <submittedName>
        <fullName evidence="1">Uncharacterized protein</fullName>
    </submittedName>
</protein>
<reference evidence="1" key="1">
    <citation type="submission" date="2021-01" db="EMBL/GenBank/DDBJ databases">
        <authorList>
            <consortium name="Genoscope - CEA"/>
            <person name="William W."/>
        </authorList>
    </citation>
    <scope>NUCLEOTIDE SEQUENCE</scope>
</reference>
<dbReference type="AlphaFoldDB" id="A0A8S1KBD2"/>
<evidence type="ECO:0000313" key="2">
    <source>
        <dbReference type="Proteomes" id="UP000692954"/>
    </source>
</evidence>
<accession>A0A8S1KBD2</accession>
<sequence length="207" mass="24266">MLYYKIKALKPKVNNRSVQTNFSTINQISNPAIGTHNSNLQSKNQRFQNIVMEDRSQRLNELESVIQYLSLFKRIKESHSQKKSQNQCPQITNLSVDCLQKSCVKTRNFNTKIWSKVNCDEDSYAGRKFSIEKVETNRDSKISPCLKVSQAIRFQRSNSYLTNLRTEMKRNILNQNQYSRSRSVMRQNVLLVFVENYLTKNQGTKRI</sequence>
<comment type="caution">
    <text evidence="1">The sequence shown here is derived from an EMBL/GenBank/DDBJ whole genome shotgun (WGS) entry which is preliminary data.</text>
</comment>
<name>A0A8S1KBD2_9CILI</name>
<keyword evidence="2" id="KW-1185">Reference proteome</keyword>
<evidence type="ECO:0000313" key="1">
    <source>
        <dbReference type="EMBL" id="CAD8053100.1"/>
    </source>
</evidence>
<dbReference type="EMBL" id="CAJJDN010000007">
    <property type="protein sequence ID" value="CAD8053100.1"/>
    <property type="molecule type" value="Genomic_DNA"/>
</dbReference>
<organism evidence="1 2">
    <name type="scientific">Paramecium sonneborni</name>
    <dbReference type="NCBI Taxonomy" id="65129"/>
    <lineage>
        <taxon>Eukaryota</taxon>
        <taxon>Sar</taxon>
        <taxon>Alveolata</taxon>
        <taxon>Ciliophora</taxon>
        <taxon>Intramacronucleata</taxon>
        <taxon>Oligohymenophorea</taxon>
        <taxon>Peniculida</taxon>
        <taxon>Parameciidae</taxon>
        <taxon>Paramecium</taxon>
    </lineage>
</organism>